<accession>A0ACC2WC57</accession>
<comment type="caution">
    <text evidence="1">The sequence shown here is derived from an EMBL/GenBank/DDBJ whole genome shotgun (WGS) entry which is preliminary data.</text>
</comment>
<protein>
    <submittedName>
        <fullName evidence="1">Uncharacterized protein</fullName>
    </submittedName>
</protein>
<gene>
    <name evidence="1" type="ORF">QFC20_003544</name>
</gene>
<evidence type="ECO:0000313" key="1">
    <source>
        <dbReference type="EMBL" id="KAJ9108182.1"/>
    </source>
</evidence>
<reference evidence="1" key="1">
    <citation type="submission" date="2023-04" db="EMBL/GenBank/DDBJ databases">
        <title>Draft Genome sequencing of Naganishia species isolated from polar environments using Oxford Nanopore Technology.</title>
        <authorList>
            <person name="Leo P."/>
            <person name="Venkateswaran K."/>
        </authorList>
    </citation>
    <scope>NUCLEOTIDE SEQUENCE</scope>
    <source>
        <strain evidence="1">MNA-CCFEE 5262</strain>
    </source>
</reference>
<keyword evidence="2" id="KW-1185">Reference proteome</keyword>
<proteinExistence type="predicted"/>
<name>A0ACC2WC57_9TREE</name>
<dbReference type="EMBL" id="JASBWS010000033">
    <property type="protein sequence ID" value="KAJ9108182.1"/>
    <property type="molecule type" value="Genomic_DNA"/>
</dbReference>
<sequence>MTVSAQETVTPHHRFLYKPVEKCETDGCHIDVWLPENVEASSGDAGIPLAVMIHGGAFTMGSSMDIPFNQVQYYLDHGVAVVSLEYRMVPHVIHTEIRQDLLDAYKFIQQDLNSKLSDARQTNQPIVDVKRCIAFGGSAGATSCLCLAADIETHNIHSPTAAALSQLKAMICAYPLTDPNNHFAQPKEVWAEKVPKMFAGDWELVRDFPVTGKAMATQTLNSFLYGTNPPYSPSNTPLNLITPTYPPTYILAALADELIPVEHSFLLYDKLREHGVEALMAKVEGAAHGFAERPPADWPEGVDYWRDVIREAVDWAVAKL</sequence>
<dbReference type="Proteomes" id="UP001230649">
    <property type="component" value="Unassembled WGS sequence"/>
</dbReference>
<evidence type="ECO:0000313" key="2">
    <source>
        <dbReference type="Proteomes" id="UP001230649"/>
    </source>
</evidence>
<organism evidence="1 2">
    <name type="scientific">Naganishia adeliensis</name>
    <dbReference type="NCBI Taxonomy" id="92952"/>
    <lineage>
        <taxon>Eukaryota</taxon>
        <taxon>Fungi</taxon>
        <taxon>Dikarya</taxon>
        <taxon>Basidiomycota</taxon>
        <taxon>Agaricomycotina</taxon>
        <taxon>Tremellomycetes</taxon>
        <taxon>Filobasidiales</taxon>
        <taxon>Filobasidiaceae</taxon>
        <taxon>Naganishia</taxon>
    </lineage>
</organism>